<dbReference type="InterPro" id="IPR050312">
    <property type="entry name" value="IolE/XylAMocC-like"/>
</dbReference>
<evidence type="ECO:0000313" key="2">
    <source>
        <dbReference type="EMBL" id="GHB23987.1"/>
    </source>
</evidence>
<name>A0ABQ3E2F4_9GAMM</name>
<dbReference type="EMBL" id="BMZI01000005">
    <property type="protein sequence ID" value="GHB23987.1"/>
    <property type="molecule type" value="Genomic_DNA"/>
</dbReference>
<proteinExistence type="predicted"/>
<reference evidence="3" key="1">
    <citation type="journal article" date="2019" name="Int. J. Syst. Evol. Microbiol.">
        <title>The Global Catalogue of Microorganisms (GCM) 10K type strain sequencing project: providing services to taxonomists for standard genome sequencing and annotation.</title>
        <authorList>
            <consortium name="The Broad Institute Genomics Platform"/>
            <consortium name="The Broad Institute Genome Sequencing Center for Infectious Disease"/>
            <person name="Wu L."/>
            <person name="Ma J."/>
        </authorList>
    </citation>
    <scope>NUCLEOTIDE SEQUENCE [LARGE SCALE GENOMIC DNA]</scope>
    <source>
        <strain evidence="3">KCTC 32998</strain>
    </source>
</reference>
<sequence length="269" mass="29599">MTIGICTWTLGLDDLDTLMDKVAELGFDGVQINDLWETYSVEEIRQAITSRGLALIAVDAQRIAPQDGEAPDLERGLEAYRHVIDVASQLGAPYVTLPILSAWVQGLEAPFDALVEGCRSLADYAAQIGENGPKLVYEVVNRDEVPMIFTAEEGNRLLSAVDRQNVGLILDSYHMHFEEDDPVAAIESSRDTLSIYHISDSTRGGIGSGNVDFRAQFEALQRIGFQGPVVMECLPPMHDPSSPVTSEGNRRILEDEYARSLDVWRGYAA</sequence>
<comment type="caution">
    <text evidence="2">The sequence shown here is derived from an EMBL/GenBank/DDBJ whole genome shotgun (WGS) entry which is preliminary data.</text>
</comment>
<evidence type="ECO:0000313" key="3">
    <source>
        <dbReference type="Proteomes" id="UP000646745"/>
    </source>
</evidence>
<dbReference type="Gene3D" id="3.20.20.150">
    <property type="entry name" value="Divalent-metal-dependent TIM barrel enzymes"/>
    <property type="match status" value="1"/>
</dbReference>
<gene>
    <name evidence="2" type="ORF">GCM10009038_23730</name>
</gene>
<dbReference type="Pfam" id="PF01261">
    <property type="entry name" value="AP_endonuc_2"/>
    <property type="match status" value="1"/>
</dbReference>
<dbReference type="Proteomes" id="UP000646745">
    <property type="component" value="Unassembled WGS sequence"/>
</dbReference>
<accession>A0ABQ3E2F4</accession>
<keyword evidence="3" id="KW-1185">Reference proteome</keyword>
<feature type="domain" description="Xylose isomerase-like TIM barrel" evidence="1">
    <location>
        <begin position="20"/>
        <end position="234"/>
    </location>
</feature>
<dbReference type="InterPro" id="IPR036237">
    <property type="entry name" value="Xyl_isomerase-like_sf"/>
</dbReference>
<evidence type="ECO:0000259" key="1">
    <source>
        <dbReference type="Pfam" id="PF01261"/>
    </source>
</evidence>
<dbReference type="PANTHER" id="PTHR12110">
    <property type="entry name" value="HYDROXYPYRUVATE ISOMERASE"/>
    <property type="match status" value="1"/>
</dbReference>
<organism evidence="2 3">
    <name type="scientific">Salinicola rhizosphaerae</name>
    <dbReference type="NCBI Taxonomy" id="1443141"/>
    <lineage>
        <taxon>Bacteria</taxon>
        <taxon>Pseudomonadati</taxon>
        <taxon>Pseudomonadota</taxon>
        <taxon>Gammaproteobacteria</taxon>
        <taxon>Oceanospirillales</taxon>
        <taxon>Halomonadaceae</taxon>
        <taxon>Salinicola</taxon>
    </lineage>
</organism>
<dbReference type="GO" id="GO:0016853">
    <property type="term" value="F:isomerase activity"/>
    <property type="evidence" value="ECO:0007669"/>
    <property type="project" value="UniProtKB-KW"/>
</dbReference>
<protein>
    <submittedName>
        <fullName evidence="2">Xylose isomerase</fullName>
    </submittedName>
</protein>
<dbReference type="InterPro" id="IPR013022">
    <property type="entry name" value="Xyl_isomerase-like_TIM-brl"/>
</dbReference>
<dbReference type="SUPFAM" id="SSF51658">
    <property type="entry name" value="Xylose isomerase-like"/>
    <property type="match status" value="1"/>
</dbReference>
<dbReference type="RefSeq" id="WP_189444927.1">
    <property type="nucleotide sequence ID" value="NZ_BMZI01000005.1"/>
</dbReference>
<keyword evidence="2" id="KW-0413">Isomerase</keyword>